<keyword evidence="2" id="KW-1133">Transmembrane helix</keyword>
<evidence type="ECO:0000256" key="1">
    <source>
        <dbReference type="SAM" id="MobiDB-lite"/>
    </source>
</evidence>
<dbReference type="Proteomes" id="UP000460287">
    <property type="component" value="Unassembled WGS sequence"/>
</dbReference>
<name>A0A7X2MXF2_9CLOT</name>
<evidence type="ECO:0000313" key="5">
    <source>
        <dbReference type="Proteomes" id="UP000460287"/>
    </source>
</evidence>
<dbReference type="InterPro" id="IPR036680">
    <property type="entry name" value="SPOR-like_sf"/>
</dbReference>
<keyword evidence="2" id="KW-0812">Transmembrane</keyword>
<dbReference type="EMBL" id="VULX01000005">
    <property type="protein sequence ID" value="MSR90864.1"/>
    <property type="molecule type" value="Genomic_DNA"/>
</dbReference>
<dbReference type="Pfam" id="PF05036">
    <property type="entry name" value="SPOR"/>
    <property type="match status" value="1"/>
</dbReference>
<dbReference type="SUPFAM" id="SSF110997">
    <property type="entry name" value="Sporulation related repeat"/>
    <property type="match status" value="1"/>
</dbReference>
<comment type="caution">
    <text evidence="4">The sequence shown here is derived from an EMBL/GenBank/DDBJ whole genome shotgun (WGS) entry which is preliminary data.</text>
</comment>
<organism evidence="4 5">
    <name type="scientific">Inconstantimicrobium porci</name>
    <dbReference type="NCBI Taxonomy" id="2652291"/>
    <lineage>
        <taxon>Bacteria</taxon>
        <taxon>Bacillati</taxon>
        <taxon>Bacillota</taxon>
        <taxon>Clostridia</taxon>
        <taxon>Eubacteriales</taxon>
        <taxon>Clostridiaceae</taxon>
        <taxon>Inconstantimicrobium</taxon>
    </lineage>
</organism>
<gene>
    <name evidence="4" type="ORF">FYJ33_05405</name>
</gene>
<evidence type="ECO:0000256" key="2">
    <source>
        <dbReference type="SAM" id="Phobius"/>
    </source>
</evidence>
<accession>A0A7X2MXF2</accession>
<dbReference type="AlphaFoldDB" id="A0A7X2MXF2"/>
<dbReference type="GO" id="GO:0042834">
    <property type="term" value="F:peptidoglycan binding"/>
    <property type="evidence" value="ECO:0007669"/>
    <property type="project" value="InterPro"/>
</dbReference>
<evidence type="ECO:0000313" key="4">
    <source>
        <dbReference type="EMBL" id="MSR90864.1"/>
    </source>
</evidence>
<sequence length="244" mass="27192">MFLKYTRYNIKKKRNLTGVIIVVIITVFALAGGTLLAKIIFKGQPSNNKPAQTVQNKNSSPQKNDNGTIKSNESNASGEKFTVSFVQCGYFGNKDNADKTKKELEGSKIKTVVINDNSKYRVIAYVGDVKGSDSMLKSLKDKSINAMRMNVEIAKVDDADNQAAEIIKGYIKLLDALNKDDVKSVKTSDFKKWASALKELSDGNNIKAVNEIKKNIKTLPDEIKKEESESIYNQIFKVVNVYKH</sequence>
<dbReference type="Gene3D" id="3.30.70.1070">
    <property type="entry name" value="Sporulation related repeat"/>
    <property type="match status" value="1"/>
</dbReference>
<feature type="transmembrane region" description="Helical" evidence="2">
    <location>
        <begin position="20"/>
        <end position="41"/>
    </location>
</feature>
<feature type="region of interest" description="Disordered" evidence="1">
    <location>
        <begin position="47"/>
        <end position="75"/>
    </location>
</feature>
<proteinExistence type="predicted"/>
<protein>
    <recommendedName>
        <fullName evidence="3">SPOR domain-containing protein</fullName>
    </recommendedName>
</protein>
<keyword evidence="5" id="KW-1185">Reference proteome</keyword>
<reference evidence="4 5" key="1">
    <citation type="submission" date="2019-08" db="EMBL/GenBank/DDBJ databases">
        <title>In-depth cultivation of the pig gut microbiome towards novel bacterial diversity and tailored functional studies.</title>
        <authorList>
            <person name="Wylensek D."/>
            <person name="Hitch T.C.A."/>
            <person name="Clavel T."/>
        </authorList>
    </citation>
    <scope>NUCLEOTIDE SEQUENCE [LARGE SCALE GENOMIC DNA]</scope>
    <source>
        <strain evidence="4 5">WCA-383-APC-5B</strain>
    </source>
</reference>
<evidence type="ECO:0000259" key="3">
    <source>
        <dbReference type="Pfam" id="PF05036"/>
    </source>
</evidence>
<dbReference type="InterPro" id="IPR007730">
    <property type="entry name" value="SPOR-like_dom"/>
</dbReference>
<feature type="domain" description="SPOR" evidence="3">
    <location>
        <begin position="85"/>
        <end position="140"/>
    </location>
</feature>
<keyword evidence="2" id="KW-0472">Membrane</keyword>